<dbReference type="EMBL" id="VSRR010054496">
    <property type="protein sequence ID" value="MPC80606.1"/>
    <property type="molecule type" value="Genomic_DNA"/>
</dbReference>
<dbReference type="AlphaFoldDB" id="A0A5B7IF66"/>
<accession>A0A5B7IF66</accession>
<proteinExistence type="predicted"/>
<comment type="caution">
    <text evidence="1">The sequence shown here is derived from an EMBL/GenBank/DDBJ whole genome shotgun (WGS) entry which is preliminary data.</text>
</comment>
<name>A0A5B7IF66_PORTR</name>
<keyword evidence="2" id="KW-1185">Reference proteome</keyword>
<dbReference type="Proteomes" id="UP000324222">
    <property type="component" value="Unassembled WGS sequence"/>
</dbReference>
<gene>
    <name evidence="1" type="ORF">E2C01_075189</name>
</gene>
<organism evidence="1 2">
    <name type="scientific">Portunus trituberculatus</name>
    <name type="common">Swimming crab</name>
    <name type="synonym">Neptunus trituberculatus</name>
    <dbReference type="NCBI Taxonomy" id="210409"/>
    <lineage>
        <taxon>Eukaryota</taxon>
        <taxon>Metazoa</taxon>
        <taxon>Ecdysozoa</taxon>
        <taxon>Arthropoda</taxon>
        <taxon>Crustacea</taxon>
        <taxon>Multicrustacea</taxon>
        <taxon>Malacostraca</taxon>
        <taxon>Eumalacostraca</taxon>
        <taxon>Eucarida</taxon>
        <taxon>Decapoda</taxon>
        <taxon>Pleocyemata</taxon>
        <taxon>Brachyura</taxon>
        <taxon>Eubrachyura</taxon>
        <taxon>Portunoidea</taxon>
        <taxon>Portunidae</taxon>
        <taxon>Portuninae</taxon>
        <taxon>Portunus</taxon>
    </lineage>
</organism>
<reference evidence="1 2" key="1">
    <citation type="submission" date="2019-05" db="EMBL/GenBank/DDBJ databases">
        <title>Another draft genome of Portunus trituberculatus and its Hox gene families provides insights of decapod evolution.</title>
        <authorList>
            <person name="Jeong J.-H."/>
            <person name="Song I."/>
            <person name="Kim S."/>
            <person name="Choi T."/>
            <person name="Kim D."/>
            <person name="Ryu S."/>
            <person name="Kim W."/>
        </authorList>
    </citation>
    <scope>NUCLEOTIDE SEQUENCE [LARGE SCALE GENOMIC DNA]</scope>
    <source>
        <tissue evidence="1">Muscle</tissue>
    </source>
</reference>
<evidence type="ECO:0000313" key="2">
    <source>
        <dbReference type="Proteomes" id="UP000324222"/>
    </source>
</evidence>
<protein>
    <submittedName>
        <fullName evidence="1">Uncharacterized protein</fullName>
    </submittedName>
</protein>
<sequence>MLGQDESKWVRMGVVVHVFSEAEGSGLGTESEGRDWNMEQIRIRTQIYLCRDEELGELGQAVTGRDLESTSGREEKDQAWLARVHGRHAILKEDKVFAQCPIWSCIDVVP</sequence>
<evidence type="ECO:0000313" key="1">
    <source>
        <dbReference type="EMBL" id="MPC80606.1"/>
    </source>
</evidence>